<dbReference type="PANTHER" id="PTHR33376">
    <property type="match status" value="1"/>
</dbReference>
<keyword evidence="3" id="KW-0479">Metal-binding</keyword>
<feature type="binding site" evidence="2">
    <location>
        <position position="166"/>
    </location>
    <ligand>
        <name>substrate</name>
    </ligand>
</feature>
<dbReference type="GO" id="GO:0055085">
    <property type="term" value="P:transmembrane transport"/>
    <property type="evidence" value="ECO:0007669"/>
    <property type="project" value="InterPro"/>
</dbReference>
<evidence type="ECO:0000256" key="3">
    <source>
        <dbReference type="PIRSR" id="PIRSR039026-2"/>
    </source>
</evidence>
<dbReference type="CDD" id="cd13604">
    <property type="entry name" value="PBP2_TRAP_ketoacid_lactate_like"/>
    <property type="match status" value="1"/>
</dbReference>
<protein>
    <submittedName>
        <fullName evidence="4">C4-dicarboxylate ABC transporter</fullName>
    </submittedName>
</protein>
<dbReference type="SUPFAM" id="SSF53850">
    <property type="entry name" value="Periplasmic binding protein-like II"/>
    <property type="match status" value="1"/>
</dbReference>
<dbReference type="InterPro" id="IPR038404">
    <property type="entry name" value="TRAP_DctP_sf"/>
</dbReference>
<dbReference type="GO" id="GO:0046872">
    <property type="term" value="F:metal ion binding"/>
    <property type="evidence" value="ECO:0007669"/>
    <property type="project" value="UniProtKB-KW"/>
</dbReference>
<dbReference type="Pfam" id="PF03480">
    <property type="entry name" value="DctP"/>
    <property type="match status" value="1"/>
</dbReference>
<feature type="binding site" evidence="2">
    <location>
        <position position="187"/>
    </location>
    <ligand>
        <name>substrate</name>
    </ligand>
</feature>
<evidence type="ECO:0000256" key="2">
    <source>
        <dbReference type="PIRSR" id="PIRSR039026-1"/>
    </source>
</evidence>
<evidence type="ECO:0000313" key="5">
    <source>
        <dbReference type="Proteomes" id="UP000034071"/>
    </source>
</evidence>
<dbReference type="PATRIC" id="fig|914150.5.peg.95"/>
<sequence>MKRRNFIGALGAGAAVAGLTACNNSGSETKATPVEKWDGEVIKWTMITTWPKNFAGLGEGAEYLAKLINRLSGGRMEVKVYGSGELVPALQVFESVASGAAQIGHGASYYWKGKLPMTPFFAAVPFGLNAQEMNGWLLHGGGLDLWRELYEPLGLIPEPCGNTGVQMAGWFNKEINSLADLKGMKMRIPGLGGEVWRRAGGIPVLMPGSEVFTSLETGAIDAAEWVGPYNDLAFGLFKAARYYYYPGWHEPGTTLEALINKKAYEALPKDLQEIVTTACRTANADLLADFTAKNNEALQTLITKHGVELRELPKEVLRELEAISEDMLKEQAVTELDQRILQSFMEFKEQAKTWHRVSEQSYYDARR</sequence>
<evidence type="ECO:0000313" key="4">
    <source>
        <dbReference type="EMBL" id="AKE51086.1"/>
    </source>
</evidence>
<gene>
    <name evidence="4" type="ORF">TQ33_0094</name>
</gene>
<dbReference type="Proteomes" id="UP000034071">
    <property type="component" value="Chromosome"/>
</dbReference>
<dbReference type="HOGENOM" id="CLU_036176_0_1_6"/>
<name>A0A0F6RBE8_9GAMM</name>
<evidence type="ECO:0000256" key="1">
    <source>
        <dbReference type="ARBA" id="ARBA00022729"/>
    </source>
</evidence>
<feature type="binding site" evidence="3">
    <location>
        <position position="225"/>
    </location>
    <ligand>
        <name>Na(+)</name>
        <dbReference type="ChEBI" id="CHEBI:29101"/>
    </ligand>
</feature>
<dbReference type="EMBL" id="CP010975">
    <property type="protein sequence ID" value="AKE51086.1"/>
    <property type="molecule type" value="Genomic_DNA"/>
</dbReference>
<proteinExistence type="predicted"/>
<dbReference type="AlphaFoldDB" id="A0A0F6RBE8"/>
<keyword evidence="1" id="KW-0732">Signal</keyword>
<feature type="binding site" evidence="3">
    <location>
        <position position="224"/>
    </location>
    <ligand>
        <name>substrate</name>
    </ligand>
</feature>
<dbReference type="PIRSF" id="PIRSF039026">
    <property type="entry name" value="SiaP"/>
    <property type="match status" value="1"/>
</dbReference>
<dbReference type="GO" id="GO:0031317">
    <property type="term" value="C:tripartite ATP-independent periplasmic transporter complex"/>
    <property type="evidence" value="ECO:0007669"/>
    <property type="project" value="InterPro"/>
</dbReference>
<dbReference type="STRING" id="914150.TQ33_0094"/>
<dbReference type="NCBIfam" id="NF037995">
    <property type="entry name" value="TRAP_S1"/>
    <property type="match status" value="1"/>
</dbReference>
<accession>A0A0F6RBE8</accession>
<reference evidence="4 5" key="1">
    <citation type="submission" date="2015-02" db="EMBL/GenBank/DDBJ databases">
        <title>Complete genome sequence of Kangiella geojedonensis strain YCS-5T.</title>
        <authorList>
            <person name="Kim K.M."/>
        </authorList>
    </citation>
    <scope>NUCLEOTIDE SEQUENCE [LARGE SCALE GENOMIC DNA]</scope>
    <source>
        <strain evidence="4 5">YCS-5</strain>
    </source>
</reference>
<dbReference type="InterPro" id="IPR018389">
    <property type="entry name" value="DctP_fam"/>
</dbReference>
<dbReference type="Gene3D" id="3.40.190.10">
    <property type="entry name" value="Periplasmic binding protein-like II"/>
    <property type="match status" value="1"/>
</dbReference>
<dbReference type="OrthoDB" id="9769667at2"/>
<dbReference type="Gene3D" id="3.40.190.170">
    <property type="entry name" value="Bacterial extracellular solute-binding protein, family 7"/>
    <property type="match status" value="1"/>
</dbReference>
<dbReference type="InterPro" id="IPR026289">
    <property type="entry name" value="SBP_TakP-like"/>
</dbReference>
<dbReference type="KEGG" id="kge:TQ33_0094"/>
<dbReference type="PROSITE" id="PS51257">
    <property type="entry name" value="PROKAR_LIPOPROTEIN"/>
    <property type="match status" value="1"/>
</dbReference>
<keyword evidence="5" id="KW-1185">Reference proteome</keyword>
<organism evidence="4 5">
    <name type="scientific">Kangiella geojedonensis</name>
    <dbReference type="NCBI Taxonomy" id="914150"/>
    <lineage>
        <taxon>Bacteria</taxon>
        <taxon>Pseudomonadati</taxon>
        <taxon>Pseudomonadota</taxon>
        <taxon>Gammaproteobacteria</taxon>
        <taxon>Kangiellales</taxon>
        <taxon>Kangiellaceae</taxon>
        <taxon>Kangiella</taxon>
    </lineage>
</organism>
<dbReference type="PANTHER" id="PTHR33376:SF5">
    <property type="entry name" value="EXTRACYTOPLASMIC SOLUTE RECEPTOR PROTEIN"/>
    <property type="match status" value="1"/>
</dbReference>
<feature type="binding site" evidence="3">
    <location>
        <position position="250"/>
    </location>
    <ligand>
        <name>substrate</name>
    </ligand>
</feature>